<dbReference type="HOGENOM" id="CLU_091805_2_0_11"/>
<dbReference type="STRING" id="1112204.GPOL_c45350"/>
<dbReference type="Pfam" id="PF03073">
    <property type="entry name" value="TspO_MBR"/>
    <property type="match status" value="1"/>
</dbReference>
<organism evidence="7 8">
    <name type="scientific">Gordonia polyisoprenivorans (strain DSM 44266 / VH2)</name>
    <dbReference type="NCBI Taxonomy" id="1112204"/>
    <lineage>
        <taxon>Bacteria</taxon>
        <taxon>Bacillati</taxon>
        <taxon>Actinomycetota</taxon>
        <taxon>Actinomycetes</taxon>
        <taxon>Mycobacteriales</taxon>
        <taxon>Gordoniaceae</taxon>
        <taxon>Gordonia</taxon>
    </lineage>
</organism>
<feature type="signal peptide" evidence="6">
    <location>
        <begin position="1"/>
        <end position="20"/>
    </location>
</feature>
<sequence length="162" mass="16871">MANMRPLTVLTTSAATTAAAAIGSLTTSKSVMTWYPTLRKPSFTPPRAAFPIAWTALYADTAVTTAAAYDRLRSDGRDAEARALAGALGVNLTLNAGWSVVFFGAHRLGPAALLAAALTASSADLTRRTASASTPAGVALAPYPLWCAFATALSTQIWRLNR</sequence>
<keyword evidence="4" id="KW-1133">Transmembrane helix</keyword>
<dbReference type="AlphaFoldDB" id="H6MXL1"/>
<evidence type="ECO:0000256" key="2">
    <source>
        <dbReference type="ARBA" id="ARBA00007524"/>
    </source>
</evidence>
<dbReference type="PANTHER" id="PTHR10057">
    <property type="entry name" value="PERIPHERAL-TYPE BENZODIAZEPINE RECEPTOR"/>
    <property type="match status" value="1"/>
</dbReference>
<dbReference type="GO" id="GO:0033013">
    <property type="term" value="P:tetrapyrrole metabolic process"/>
    <property type="evidence" value="ECO:0007669"/>
    <property type="project" value="UniProtKB-ARBA"/>
</dbReference>
<comment type="subcellular location">
    <subcellularLocation>
        <location evidence="1">Membrane</location>
        <topology evidence="1">Multi-pass membrane protein</topology>
    </subcellularLocation>
</comment>
<protein>
    <submittedName>
        <fullName evidence="7">TspO/MBR family protein</fullName>
    </submittedName>
</protein>
<feature type="chain" id="PRO_5003604423" evidence="6">
    <location>
        <begin position="21"/>
        <end position="162"/>
    </location>
</feature>
<evidence type="ECO:0000256" key="1">
    <source>
        <dbReference type="ARBA" id="ARBA00004141"/>
    </source>
</evidence>
<dbReference type="GO" id="GO:0016020">
    <property type="term" value="C:membrane"/>
    <property type="evidence" value="ECO:0007669"/>
    <property type="project" value="UniProtKB-SubCell"/>
</dbReference>
<dbReference type="FunFam" id="1.20.1260.100:FF:000001">
    <property type="entry name" value="translocator protein 2"/>
    <property type="match status" value="1"/>
</dbReference>
<gene>
    <name evidence="7" type="ordered locus">GPOL_c45350</name>
</gene>
<dbReference type="CDD" id="cd15904">
    <property type="entry name" value="TSPO_MBR"/>
    <property type="match status" value="1"/>
</dbReference>
<evidence type="ECO:0000313" key="7">
    <source>
        <dbReference type="EMBL" id="AFA75536.1"/>
    </source>
</evidence>
<keyword evidence="3" id="KW-0812">Transmembrane</keyword>
<dbReference type="eggNOG" id="COG3476">
    <property type="taxonomic scope" value="Bacteria"/>
</dbReference>
<evidence type="ECO:0000256" key="3">
    <source>
        <dbReference type="ARBA" id="ARBA00022692"/>
    </source>
</evidence>
<dbReference type="PIRSF" id="PIRSF005859">
    <property type="entry name" value="PBR"/>
    <property type="match status" value="1"/>
</dbReference>
<comment type="similarity">
    <text evidence="2">Belongs to the TspO/BZRP family.</text>
</comment>
<dbReference type="InterPro" id="IPR004307">
    <property type="entry name" value="TspO_MBR"/>
</dbReference>
<name>H6MXL1_GORPV</name>
<evidence type="ECO:0000256" key="5">
    <source>
        <dbReference type="ARBA" id="ARBA00023136"/>
    </source>
</evidence>
<accession>H6MXL1</accession>
<dbReference type="Proteomes" id="UP000009154">
    <property type="component" value="Chromosome"/>
</dbReference>
<dbReference type="KEGG" id="gpo:GPOL_c45350"/>
<reference evidence="7 8" key="1">
    <citation type="journal article" date="2012" name="Appl. Environ. Microbiol.">
        <title>Involvement of two latex-clearing proteins during rubber degradation and insights into the subsequent degradation pathway revealed by the genome sequence of Gordonia polyisoprenivorans strain VH2.</title>
        <authorList>
            <person name="Hiessl S."/>
            <person name="Schuldes J."/>
            <person name="Thurmer A."/>
            <person name="Halbsguth T."/>
            <person name="Broker D."/>
            <person name="Angelov A."/>
            <person name="Liebl W."/>
            <person name="Daniel R."/>
            <person name="Steinbuchel A."/>
        </authorList>
    </citation>
    <scope>NUCLEOTIDE SEQUENCE [LARGE SCALE GENOMIC DNA]</scope>
    <source>
        <strain evidence="8">DSM 44266 / VH2</strain>
    </source>
</reference>
<evidence type="ECO:0000256" key="4">
    <source>
        <dbReference type="ARBA" id="ARBA00022989"/>
    </source>
</evidence>
<keyword evidence="5" id="KW-0472">Membrane</keyword>
<dbReference type="InterPro" id="IPR038330">
    <property type="entry name" value="TspO/MBR-related_sf"/>
</dbReference>
<dbReference type="EMBL" id="CP003119">
    <property type="protein sequence ID" value="AFA75536.1"/>
    <property type="molecule type" value="Genomic_DNA"/>
</dbReference>
<evidence type="ECO:0000313" key="8">
    <source>
        <dbReference type="Proteomes" id="UP000009154"/>
    </source>
</evidence>
<evidence type="ECO:0000256" key="6">
    <source>
        <dbReference type="SAM" id="SignalP"/>
    </source>
</evidence>
<proteinExistence type="inferred from homology"/>
<keyword evidence="6" id="KW-0732">Signal</keyword>
<dbReference type="PANTHER" id="PTHR10057:SF0">
    <property type="entry name" value="TRANSLOCATOR PROTEIN"/>
    <property type="match status" value="1"/>
</dbReference>
<dbReference type="Gene3D" id="1.20.1260.100">
    <property type="entry name" value="TspO/MBR protein"/>
    <property type="match status" value="1"/>
</dbReference>
<keyword evidence="8" id="KW-1185">Reference proteome</keyword>